<dbReference type="EMBL" id="BAVS01000036">
    <property type="protein sequence ID" value="GAE94991.1"/>
    <property type="molecule type" value="Genomic_DNA"/>
</dbReference>
<dbReference type="GO" id="GO:0016646">
    <property type="term" value="F:oxidoreductase activity, acting on the CH-NH group of donors, NAD or NADP as acceptor"/>
    <property type="evidence" value="ECO:0007669"/>
    <property type="project" value="TreeGrafter"/>
</dbReference>
<comment type="caution">
    <text evidence="2">The sequence shown here is derived from an EMBL/GenBank/DDBJ whole genome shotgun (WGS) entry which is preliminary data.</text>
</comment>
<dbReference type="PANTHER" id="PTHR43355">
    <property type="entry name" value="FLAVIN REDUCTASE (NADPH)"/>
    <property type="match status" value="1"/>
</dbReference>
<dbReference type="eggNOG" id="COG0451">
    <property type="taxonomic scope" value="Bacteria"/>
</dbReference>
<dbReference type="InterPro" id="IPR036291">
    <property type="entry name" value="NAD(P)-bd_dom_sf"/>
</dbReference>
<sequence length="81" mass="8748">MKKALVLGASGGMGQAIVNELVNRKIEVVVFARNKAKLNTLYGDIDLVSIVSGDALNKDDLDKAMTDVDTIFHALNIPYSQ</sequence>
<dbReference type="Proteomes" id="UP000019102">
    <property type="component" value="Unassembled WGS sequence"/>
</dbReference>
<dbReference type="Pfam" id="PF13460">
    <property type="entry name" value="NAD_binding_10"/>
    <property type="match status" value="1"/>
</dbReference>
<protein>
    <recommendedName>
        <fullName evidence="1">NAD(P)-binding domain-containing protein</fullName>
    </recommendedName>
</protein>
<evidence type="ECO:0000313" key="2">
    <source>
        <dbReference type="EMBL" id="GAE94991.1"/>
    </source>
</evidence>
<evidence type="ECO:0000313" key="3">
    <source>
        <dbReference type="Proteomes" id="UP000019102"/>
    </source>
</evidence>
<dbReference type="AlphaFoldDB" id="W4VPA6"/>
<dbReference type="InterPro" id="IPR016040">
    <property type="entry name" value="NAD(P)-bd_dom"/>
</dbReference>
<dbReference type="Gene3D" id="3.40.50.720">
    <property type="entry name" value="NAD(P)-binding Rossmann-like Domain"/>
    <property type="match status" value="1"/>
</dbReference>
<evidence type="ECO:0000259" key="1">
    <source>
        <dbReference type="Pfam" id="PF13460"/>
    </source>
</evidence>
<organism evidence="2 3">
    <name type="scientific">Gracilibacillus boraciitolerans JCM 21714</name>
    <dbReference type="NCBI Taxonomy" id="1298598"/>
    <lineage>
        <taxon>Bacteria</taxon>
        <taxon>Bacillati</taxon>
        <taxon>Bacillota</taxon>
        <taxon>Bacilli</taxon>
        <taxon>Bacillales</taxon>
        <taxon>Bacillaceae</taxon>
        <taxon>Gracilibacillus</taxon>
    </lineage>
</organism>
<proteinExistence type="predicted"/>
<gene>
    <name evidence="2" type="ORF">JCM21714_4194</name>
</gene>
<dbReference type="InterPro" id="IPR051606">
    <property type="entry name" value="Polyketide_Oxido-like"/>
</dbReference>
<reference evidence="2 3" key="1">
    <citation type="journal article" date="2014" name="Genome Announc.">
        <title>Draft Genome Sequence of the Boron-Tolerant and Moderately Halotolerant Bacterium Gracilibacillus boraciitolerans JCM 21714T.</title>
        <authorList>
            <person name="Ahmed I."/>
            <person name="Oshima K."/>
            <person name="Suda W."/>
            <person name="Kitamura K."/>
            <person name="Iida T."/>
            <person name="Ohmori Y."/>
            <person name="Fujiwara T."/>
            <person name="Hattori M."/>
            <person name="Ohkuma M."/>
        </authorList>
    </citation>
    <scope>NUCLEOTIDE SEQUENCE [LARGE SCALE GENOMIC DNA]</scope>
    <source>
        <strain evidence="2 3">JCM 21714</strain>
    </source>
</reference>
<name>W4VPA6_9BACI</name>
<keyword evidence="3" id="KW-1185">Reference proteome</keyword>
<accession>W4VPA6</accession>
<dbReference type="STRING" id="1298598.JCM21714_4194"/>
<dbReference type="PANTHER" id="PTHR43355:SF2">
    <property type="entry name" value="FLAVIN REDUCTASE (NADPH)"/>
    <property type="match status" value="1"/>
</dbReference>
<feature type="domain" description="NAD(P)-binding" evidence="1">
    <location>
        <begin position="8"/>
        <end position="76"/>
    </location>
</feature>
<dbReference type="SUPFAM" id="SSF51735">
    <property type="entry name" value="NAD(P)-binding Rossmann-fold domains"/>
    <property type="match status" value="1"/>
</dbReference>